<dbReference type="Gene3D" id="2.70.98.10">
    <property type="match status" value="1"/>
</dbReference>
<dbReference type="AlphaFoldDB" id="A0A921IST3"/>
<dbReference type="Pfam" id="PF02836">
    <property type="entry name" value="Glyco_hydro_2_C"/>
    <property type="match status" value="1"/>
</dbReference>
<dbReference type="PANTHER" id="PTHR46323">
    <property type="entry name" value="BETA-GALACTOSIDASE"/>
    <property type="match status" value="1"/>
</dbReference>
<evidence type="ECO:0000256" key="1">
    <source>
        <dbReference type="ARBA" id="ARBA00001412"/>
    </source>
</evidence>
<dbReference type="InterPro" id="IPR036156">
    <property type="entry name" value="Beta-gal/glucu_dom_sf"/>
</dbReference>
<dbReference type="InterPro" id="IPR011013">
    <property type="entry name" value="Gal_mutarotase_sf_dom"/>
</dbReference>
<dbReference type="GO" id="GO:0030246">
    <property type="term" value="F:carbohydrate binding"/>
    <property type="evidence" value="ECO:0007669"/>
    <property type="project" value="InterPro"/>
</dbReference>
<dbReference type="InterPro" id="IPR017853">
    <property type="entry name" value="GH"/>
</dbReference>
<dbReference type="SMART" id="SM01038">
    <property type="entry name" value="Bgal_small_N"/>
    <property type="match status" value="1"/>
</dbReference>
<organism evidence="8 9">
    <name type="scientific">Enorma phocaeensis</name>
    <dbReference type="NCBI Taxonomy" id="1871019"/>
    <lineage>
        <taxon>Bacteria</taxon>
        <taxon>Bacillati</taxon>
        <taxon>Actinomycetota</taxon>
        <taxon>Coriobacteriia</taxon>
        <taxon>Coriobacteriales</taxon>
        <taxon>Coriobacteriaceae</taxon>
        <taxon>Enorma</taxon>
    </lineage>
</organism>
<dbReference type="InterPro" id="IPR006102">
    <property type="entry name" value="Ig-like_GH2"/>
</dbReference>
<evidence type="ECO:0000259" key="7">
    <source>
        <dbReference type="SMART" id="SM01038"/>
    </source>
</evidence>
<dbReference type="SUPFAM" id="SSF49785">
    <property type="entry name" value="Galactose-binding domain-like"/>
    <property type="match status" value="1"/>
</dbReference>
<dbReference type="GO" id="GO:0004565">
    <property type="term" value="F:beta-galactosidase activity"/>
    <property type="evidence" value="ECO:0007669"/>
    <property type="project" value="UniProtKB-EC"/>
</dbReference>
<proteinExistence type="inferred from homology"/>
<dbReference type="RefSeq" id="WP_273189654.1">
    <property type="nucleotide sequence ID" value="NZ_DYUZ01000017.1"/>
</dbReference>
<evidence type="ECO:0000313" key="8">
    <source>
        <dbReference type="EMBL" id="HJG37107.1"/>
    </source>
</evidence>
<accession>A0A921IST3</accession>
<sequence>MEEGAKMMDVINDWENPALTNRNRLAARAYFMGYANPELASTYSRELSRGFVQLSGTWRFRLFDGPRSVPAAATETYAADWNEVEVPHMWQVDGYGKLAYTDEGFPFPVDQPYVPADDPAGVYQRIVNVPTIAEGSREILRLDGVESYAEIYVNGAYAGMTKGSRLSAEFDVTELVHTGENLFAIKVLQYSDGTYIEDQDMWWASGIFRDLYLMERPAVRLDDFYVSTHVDGGDAHVSLEVKTTAAERVVWHLSRPDTGAEVARAEVVDGHAELTVPNARFWNPEDPFLYDMAIEVYGAEGLSEVVPRRQGLAEVTIEDGRILLNGVYFKMHGVNRHDGDDHKLRAEGLERMRRDVELMKRHNINAVRTSHYANDPRFYELCDEYGLMVLAETDMESHGFENIGNIATITDDPAWEAAYVDRIERLVMQERNHACIVAWSLGNESGYGCNIRAMYAKAKELDGRPVHYEEDRNADTVDIISTMYSRVSQMNDFGEHPGPKPRINCEYGHSMGNGPGGLSEYQEIFDRWDNLQGQFIWEWCDHGIAAVDENGRPYHMYGGDNGDYPNNGNFCIDGMVFPWQEPSPGLTEYKQVICPVRVAYDAEAGAIVVTNKRWFTGLDDIRILLEVLVDGDPVASWEVAPGAVAPGESKAIPVKVDAAGKGETLLTARVYTTEAKPWCEPMYQIGVYQFPVANAGHAVIELSTPVTPEVVEDELALTISTRDASIVFDLASGEITSWRSCERDVLAAPIKLGFWHPLVDNHQQEFDSIWQGNFLNVMQTSTRQVSWHREGPAVVVEVDQRIAPPVHNFGMRCTLAYTIWPSGRVDLSASGAPYGDFSDIIPRIGVSFEVPGTNRAVEWYGHGPGENYPDSLKANPVGHYRSTVDDMFTPYVFPQDCANREGVRWVALRSRHGDGLLVTRPVGTDASLDPFSFSAWPYTCEDIDAARHACDLVPRDTVTVNINDRVLGLGSNSWGSEVLDSYRIRFERFSFAFSLRPLSSADLMAGLAPIKEV</sequence>
<evidence type="ECO:0000313" key="9">
    <source>
        <dbReference type="Proteomes" id="UP000753256"/>
    </source>
</evidence>
<dbReference type="InterPro" id="IPR032312">
    <property type="entry name" value="LacZ_4"/>
</dbReference>
<evidence type="ECO:0000256" key="5">
    <source>
        <dbReference type="ARBA" id="ARBA00023295"/>
    </source>
</evidence>
<evidence type="ECO:0000256" key="3">
    <source>
        <dbReference type="ARBA" id="ARBA00012756"/>
    </source>
</evidence>
<dbReference type="Pfam" id="PF02837">
    <property type="entry name" value="Glyco_hydro_2_N"/>
    <property type="match status" value="1"/>
</dbReference>
<evidence type="ECO:0000256" key="2">
    <source>
        <dbReference type="ARBA" id="ARBA00007401"/>
    </source>
</evidence>
<dbReference type="InterPro" id="IPR004199">
    <property type="entry name" value="B-gal_small/dom_5"/>
</dbReference>
<dbReference type="GO" id="GO:0009341">
    <property type="term" value="C:beta-galactosidase complex"/>
    <property type="evidence" value="ECO:0007669"/>
    <property type="project" value="InterPro"/>
</dbReference>
<comment type="similarity">
    <text evidence="2">Belongs to the glycosyl hydrolase 2 family.</text>
</comment>
<dbReference type="SUPFAM" id="SSF51445">
    <property type="entry name" value="(Trans)glycosidases"/>
    <property type="match status" value="1"/>
</dbReference>
<reference evidence="8" key="1">
    <citation type="journal article" date="2021" name="PeerJ">
        <title>Extensive microbial diversity within the chicken gut microbiome revealed by metagenomics and culture.</title>
        <authorList>
            <person name="Gilroy R."/>
            <person name="Ravi A."/>
            <person name="Getino M."/>
            <person name="Pursley I."/>
            <person name="Horton D.L."/>
            <person name="Alikhan N.F."/>
            <person name="Baker D."/>
            <person name="Gharbi K."/>
            <person name="Hall N."/>
            <person name="Watson M."/>
            <person name="Adriaenssens E.M."/>
            <person name="Foster-Nyarko E."/>
            <person name="Jarju S."/>
            <person name="Secka A."/>
            <person name="Antonio M."/>
            <person name="Oren A."/>
            <person name="Chaudhuri R.R."/>
            <person name="La Ragione R."/>
            <person name="Hildebrand F."/>
            <person name="Pallen M.J."/>
        </authorList>
    </citation>
    <scope>NUCLEOTIDE SEQUENCE</scope>
    <source>
        <strain evidence="8">ChiHjej13B12-9602</strain>
    </source>
</reference>
<comment type="catalytic activity">
    <reaction evidence="1">
        <text>Hydrolysis of terminal non-reducing beta-D-galactose residues in beta-D-galactosides.</text>
        <dbReference type="EC" id="3.2.1.23"/>
    </reaction>
</comment>
<dbReference type="PANTHER" id="PTHR46323:SF2">
    <property type="entry name" value="BETA-GALACTOSIDASE"/>
    <property type="match status" value="1"/>
</dbReference>
<dbReference type="SUPFAM" id="SSF49303">
    <property type="entry name" value="beta-Galactosidase/glucuronidase domain"/>
    <property type="match status" value="2"/>
</dbReference>
<reference evidence="8" key="2">
    <citation type="submission" date="2021-09" db="EMBL/GenBank/DDBJ databases">
        <authorList>
            <person name="Gilroy R."/>
        </authorList>
    </citation>
    <scope>NUCLEOTIDE SEQUENCE</scope>
    <source>
        <strain evidence="8">ChiHjej13B12-9602</strain>
    </source>
</reference>
<evidence type="ECO:0000256" key="6">
    <source>
        <dbReference type="ARBA" id="ARBA00032230"/>
    </source>
</evidence>
<name>A0A921IST3_9ACTN</name>
<dbReference type="InterPro" id="IPR006104">
    <property type="entry name" value="Glyco_hydro_2_N"/>
</dbReference>
<dbReference type="Pfam" id="PF00703">
    <property type="entry name" value="Glyco_hydro_2"/>
    <property type="match status" value="1"/>
</dbReference>
<dbReference type="Proteomes" id="UP000753256">
    <property type="component" value="Unassembled WGS sequence"/>
</dbReference>
<dbReference type="Pfam" id="PF16353">
    <property type="entry name" value="LacZ_4"/>
    <property type="match status" value="1"/>
</dbReference>
<evidence type="ECO:0000256" key="4">
    <source>
        <dbReference type="ARBA" id="ARBA00022801"/>
    </source>
</evidence>
<dbReference type="InterPro" id="IPR008979">
    <property type="entry name" value="Galactose-bd-like_sf"/>
</dbReference>
<dbReference type="InterPro" id="IPR014718">
    <property type="entry name" value="GH-type_carb-bd"/>
</dbReference>
<dbReference type="Pfam" id="PF02929">
    <property type="entry name" value="Bgal_small_N"/>
    <property type="match status" value="1"/>
</dbReference>
<keyword evidence="5" id="KW-0326">Glycosidase</keyword>
<dbReference type="EMBL" id="DYUZ01000017">
    <property type="protein sequence ID" value="HJG37107.1"/>
    <property type="molecule type" value="Genomic_DNA"/>
</dbReference>
<dbReference type="EC" id="3.2.1.23" evidence="3"/>
<protein>
    <recommendedName>
        <fullName evidence="3">beta-galactosidase</fullName>
        <ecNumber evidence="3">3.2.1.23</ecNumber>
    </recommendedName>
    <alternativeName>
        <fullName evidence="6">Lactase</fullName>
    </alternativeName>
</protein>
<dbReference type="GO" id="GO:0005990">
    <property type="term" value="P:lactose catabolic process"/>
    <property type="evidence" value="ECO:0007669"/>
    <property type="project" value="TreeGrafter"/>
</dbReference>
<gene>
    <name evidence="8" type="ORF">K8V70_04495</name>
</gene>
<dbReference type="InterPro" id="IPR050347">
    <property type="entry name" value="Bact_Beta-galactosidase"/>
</dbReference>
<dbReference type="Gene3D" id="2.60.40.10">
    <property type="entry name" value="Immunoglobulins"/>
    <property type="match status" value="2"/>
</dbReference>
<dbReference type="Gene3D" id="2.60.120.260">
    <property type="entry name" value="Galactose-binding domain-like"/>
    <property type="match status" value="1"/>
</dbReference>
<dbReference type="Gene3D" id="3.20.20.80">
    <property type="entry name" value="Glycosidases"/>
    <property type="match status" value="1"/>
</dbReference>
<dbReference type="SUPFAM" id="SSF74650">
    <property type="entry name" value="Galactose mutarotase-like"/>
    <property type="match status" value="1"/>
</dbReference>
<dbReference type="InterPro" id="IPR006103">
    <property type="entry name" value="Glyco_hydro_2_cat"/>
</dbReference>
<comment type="caution">
    <text evidence="8">The sequence shown here is derived from an EMBL/GenBank/DDBJ whole genome shotgun (WGS) entry which is preliminary data.</text>
</comment>
<dbReference type="InterPro" id="IPR006101">
    <property type="entry name" value="Glyco_hydro_2"/>
</dbReference>
<dbReference type="InterPro" id="IPR013783">
    <property type="entry name" value="Ig-like_fold"/>
</dbReference>
<feature type="domain" description="Beta galactosidase small chain/" evidence="7">
    <location>
        <begin position="718"/>
        <end position="996"/>
    </location>
</feature>
<keyword evidence="4" id="KW-0378">Hydrolase</keyword>
<dbReference type="PRINTS" id="PR00132">
    <property type="entry name" value="GLHYDRLASE2"/>
</dbReference>